<dbReference type="EMBL" id="FJUX01000091">
    <property type="protein sequence ID" value="CZT06994.1"/>
    <property type="molecule type" value="Genomic_DNA"/>
</dbReference>
<dbReference type="Gene3D" id="3.30.420.10">
    <property type="entry name" value="Ribonuclease H-like superfamily/Ribonuclease H"/>
    <property type="match status" value="1"/>
</dbReference>
<name>A0A1E1L9F6_9HELO</name>
<proteinExistence type="predicted"/>
<organism evidence="2 3">
    <name type="scientific">Rhynchosporium agropyri</name>
    <dbReference type="NCBI Taxonomy" id="914238"/>
    <lineage>
        <taxon>Eukaryota</taxon>
        <taxon>Fungi</taxon>
        <taxon>Dikarya</taxon>
        <taxon>Ascomycota</taxon>
        <taxon>Pezizomycotina</taxon>
        <taxon>Leotiomycetes</taxon>
        <taxon>Helotiales</taxon>
        <taxon>Ploettnerulaceae</taxon>
        <taxon>Rhynchosporium</taxon>
    </lineage>
</organism>
<dbReference type="Proteomes" id="UP000178912">
    <property type="component" value="Unassembled WGS sequence"/>
</dbReference>
<evidence type="ECO:0000313" key="3">
    <source>
        <dbReference type="Proteomes" id="UP000178912"/>
    </source>
</evidence>
<keyword evidence="3" id="KW-1185">Reference proteome</keyword>
<dbReference type="InterPro" id="IPR036397">
    <property type="entry name" value="RNaseH_sf"/>
</dbReference>
<accession>A0A1E1L9F6</accession>
<sequence length="158" mass="18252">MKESFYSVPIPKTPRKQCTRDNRLRIENLYFEAGFTQAELVLQLNLTLVGSYSGIIIPVVQEVLQQYPELQFQQDNTKGHISKYVKSVFEAIGITSIFWPANSPGLNPIETLWDLMKDYLEERSSVVHRSCKRLREAVQEAWDLITQATIPRDYSRNG</sequence>
<feature type="domain" description="Tc1-like transposase DDE" evidence="1">
    <location>
        <begin position="70"/>
        <end position="124"/>
    </location>
</feature>
<reference evidence="3" key="1">
    <citation type="submission" date="2016-03" db="EMBL/GenBank/DDBJ databases">
        <authorList>
            <person name="Guldener U."/>
        </authorList>
    </citation>
    <scope>NUCLEOTIDE SEQUENCE [LARGE SCALE GENOMIC DNA]</scope>
    <source>
        <strain evidence="3">04CH-RAC-A.6.1</strain>
    </source>
</reference>
<dbReference type="Pfam" id="PF13358">
    <property type="entry name" value="DDE_3"/>
    <property type="match status" value="1"/>
</dbReference>
<dbReference type="AlphaFoldDB" id="A0A1E1L9F6"/>
<dbReference type="InterPro" id="IPR038717">
    <property type="entry name" value="Tc1-like_DDE_dom"/>
</dbReference>
<dbReference type="GO" id="GO:0003676">
    <property type="term" value="F:nucleic acid binding"/>
    <property type="evidence" value="ECO:0007669"/>
    <property type="project" value="InterPro"/>
</dbReference>
<gene>
    <name evidence="2" type="ORF">RAG0_12571</name>
</gene>
<dbReference type="OrthoDB" id="3478007at2759"/>
<evidence type="ECO:0000259" key="1">
    <source>
        <dbReference type="Pfam" id="PF13358"/>
    </source>
</evidence>
<evidence type="ECO:0000313" key="2">
    <source>
        <dbReference type="EMBL" id="CZT06994.1"/>
    </source>
</evidence>
<protein>
    <recommendedName>
        <fullName evidence="1">Tc1-like transposase DDE domain-containing protein</fullName>
    </recommendedName>
</protein>